<feature type="transmembrane region" description="Helical" evidence="5">
    <location>
        <begin position="141"/>
        <end position="166"/>
    </location>
</feature>
<dbReference type="InterPro" id="IPR052524">
    <property type="entry name" value="MFS_Cyanate_Porter"/>
</dbReference>
<feature type="transmembrane region" description="Helical" evidence="5">
    <location>
        <begin position="299"/>
        <end position="324"/>
    </location>
</feature>
<keyword evidence="4 5" id="KW-0472">Membrane</keyword>
<dbReference type="Proteomes" id="UP000620075">
    <property type="component" value="Unassembled WGS sequence"/>
</dbReference>
<feature type="domain" description="Major facilitator superfamily (MFS) profile" evidence="6">
    <location>
        <begin position="15"/>
        <end position="388"/>
    </location>
</feature>
<feature type="transmembrane region" description="Helical" evidence="5">
    <location>
        <begin position="365"/>
        <end position="384"/>
    </location>
</feature>
<gene>
    <name evidence="7" type="ORF">JF888_11530</name>
</gene>
<keyword evidence="2 5" id="KW-0812">Transmembrane</keyword>
<dbReference type="EMBL" id="JAEKNQ010000041">
    <property type="protein sequence ID" value="MBJ7603807.1"/>
    <property type="molecule type" value="Genomic_DNA"/>
</dbReference>
<dbReference type="RefSeq" id="WP_338180439.1">
    <property type="nucleotide sequence ID" value="NZ_JAEKNQ010000041.1"/>
</dbReference>
<dbReference type="PANTHER" id="PTHR23523:SF2">
    <property type="entry name" value="2-NITROIMIDAZOLE TRANSPORTER"/>
    <property type="match status" value="1"/>
</dbReference>
<dbReference type="PANTHER" id="PTHR23523">
    <property type="match status" value="1"/>
</dbReference>
<reference evidence="7 8" key="1">
    <citation type="submission" date="2020-10" db="EMBL/GenBank/DDBJ databases">
        <title>Ca. Dormibacterota MAGs.</title>
        <authorList>
            <person name="Montgomery K."/>
        </authorList>
    </citation>
    <scope>NUCLEOTIDE SEQUENCE [LARGE SCALE GENOMIC DNA]</scope>
    <source>
        <strain evidence="7">SC8811_S16_3</strain>
    </source>
</reference>
<comment type="subcellular location">
    <subcellularLocation>
        <location evidence="1">Cell membrane</location>
        <topology evidence="1">Multi-pass membrane protein</topology>
    </subcellularLocation>
</comment>
<organism evidence="7 8">
    <name type="scientific">Candidatus Dormiibacter inghamiae</name>
    <dbReference type="NCBI Taxonomy" id="3127013"/>
    <lineage>
        <taxon>Bacteria</taxon>
        <taxon>Bacillati</taxon>
        <taxon>Candidatus Dormiibacterota</taxon>
        <taxon>Candidatus Dormibacteria</taxon>
        <taxon>Candidatus Dormibacterales</taxon>
        <taxon>Candidatus Dormibacteraceae</taxon>
        <taxon>Candidatus Dormiibacter</taxon>
    </lineage>
</organism>
<protein>
    <submittedName>
        <fullName evidence="7">MFS transporter</fullName>
    </submittedName>
</protein>
<evidence type="ECO:0000256" key="3">
    <source>
        <dbReference type="ARBA" id="ARBA00022989"/>
    </source>
</evidence>
<evidence type="ECO:0000259" key="6">
    <source>
        <dbReference type="PROSITE" id="PS50850"/>
    </source>
</evidence>
<dbReference type="SUPFAM" id="SSF103473">
    <property type="entry name" value="MFS general substrate transporter"/>
    <property type="match status" value="1"/>
</dbReference>
<dbReference type="InterPro" id="IPR036259">
    <property type="entry name" value="MFS_trans_sf"/>
</dbReference>
<feature type="transmembrane region" description="Helical" evidence="5">
    <location>
        <begin position="211"/>
        <end position="228"/>
    </location>
</feature>
<dbReference type="Gene3D" id="1.20.1250.20">
    <property type="entry name" value="MFS general substrate transporter like domains"/>
    <property type="match status" value="1"/>
</dbReference>
<evidence type="ECO:0000256" key="4">
    <source>
        <dbReference type="ARBA" id="ARBA00023136"/>
    </source>
</evidence>
<dbReference type="Pfam" id="PF07690">
    <property type="entry name" value="MFS_1"/>
    <property type="match status" value="1"/>
</dbReference>
<dbReference type="GO" id="GO:0022857">
    <property type="term" value="F:transmembrane transporter activity"/>
    <property type="evidence" value="ECO:0007669"/>
    <property type="project" value="InterPro"/>
</dbReference>
<evidence type="ECO:0000256" key="2">
    <source>
        <dbReference type="ARBA" id="ARBA00022692"/>
    </source>
</evidence>
<sequence>MQETGQYRLRSAAGLRLAVLIGLVGFQLRAVIVGVGPVLPEIRDELHLSFSSAGALTAIPVLGLGAAAIPGAHLVNRFGPRAVVALATAGLGLAALLRLAPPEPLSLFLFSAVLALCVAVVQPALMVFIRTCFPAAIQRASTIYTTSLGLGGLCGATLSVPLLFLAGWRGTFVIWAVPILVAASLWQVWAPRERGRTAAPGRILGLAREPAVWQVAGLFGAQSLVYYGTSTWLPFTLRSAGPGTLTGALLVLNLVNLPLAAVLLLLRRPWATSRSFYAGSGALMLAGSLGFALGLTGLAWLWAGLISASIGMTFTGSMALPALLARSSGDVAGFSAIVLTAGYALAFLGPLAGGVLLDHSHSSSVPFWVHAGAALGIFCLALRLPKVPPELLSKAPATAADAEAAVSPAGAAPPA</sequence>
<evidence type="ECO:0000256" key="1">
    <source>
        <dbReference type="ARBA" id="ARBA00004651"/>
    </source>
</evidence>
<keyword evidence="3 5" id="KW-1133">Transmembrane helix</keyword>
<feature type="transmembrane region" description="Helical" evidence="5">
    <location>
        <begin position="107"/>
        <end position="129"/>
    </location>
</feature>
<proteinExistence type="predicted"/>
<feature type="transmembrane region" description="Helical" evidence="5">
    <location>
        <begin position="82"/>
        <end position="101"/>
    </location>
</feature>
<dbReference type="InterPro" id="IPR011701">
    <property type="entry name" value="MFS"/>
</dbReference>
<dbReference type="GO" id="GO:0005886">
    <property type="term" value="C:plasma membrane"/>
    <property type="evidence" value="ECO:0007669"/>
    <property type="project" value="UniProtKB-SubCell"/>
</dbReference>
<feature type="transmembrane region" description="Helical" evidence="5">
    <location>
        <begin position="12"/>
        <end position="32"/>
    </location>
</feature>
<accession>A0A934KAX2</accession>
<dbReference type="AlphaFoldDB" id="A0A934KAX2"/>
<comment type="caution">
    <text evidence="7">The sequence shown here is derived from an EMBL/GenBank/DDBJ whole genome shotgun (WGS) entry which is preliminary data.</text>
</comment>
<feature type="transmembrane region" description="Helical" evidence="5">
    <location>
        <begin position="248"/>
        <end position="266"/>
    </location>
</feature>
<evidence type="ECO:0000256" key="5">
    <source>
        <dbReference type="SAM" id="Phobius"/>
    </source>
</evidence>
<feature type="transmembrane region" description="Helical" evidence="5">
    <location>
        <begin position="331"/>
        <end position="353"/>
    </location>
</feature>
<feature type="transmembrane region" description="Helical" evidence="5">
    <location>
        <begin position="52"/>
        <end position="75"/>
    </location>
</feature>
<evidence type="ECO:0000313" key="7">
    <source>
        <dbReference type="EMBL" id="MBJ7603807.1"/>
    </source>
</evidence>
<feature type="transmembrane region" description="Helical" evidence="5">
    <location>
        <begin position="172"/>
        <end position="190"/>
    </location>
</feature>
<evidence type="ECO:0000313" key="8">
    <source>
        <dbReference type="Proteomes" id="UP000620075"/>
    </source>
</evidence>
<dbReference type="PROSITE" id="PS50850">
    <property type="entry name" value="MFS"/>
    <property type="match status" value="1"/>
</dbReference>
<feature type="transmembrane region" description="Helical" evidence="5">
    <location>
        <begin position="275"/>
        <end position="293"/>
    </location>
</feature>
<dbReference type="InterPro" id="IPR020846">
    <property type="entry name" value="MFS_dom"/>
</dbReference>
<name>A0A934KAX2_9BACT</name>